<comment type="caution">
    <text evidence="2">The sequence shown here is derived from an EMBL/GenBank/DDBJ whole genome shotgun (WGS) entry which is preliminary data.</text>
</comment>
<dbReference type="OrthoDB" id="4005at2"/>
<evidence type="ECO:0000256" key="1">
    <source>
        <dbReference type="SAM" id="Phobius"/>
    </source>
</evidence>
<keyword evidence="1" id="KW-0472">Membrane</keyword>
<dbReference type="PATRIC" id="fig|755172.3.peg.330"/>
<dbReference type="PANTHER" id="PTHR37814:SF1">
    <property type="entry name" value="MEMBRANE PROTEIN"/>
    <property type="match status" value="1"/>
</dbReference>
<dbReference type="PANTHER" id="PTHR37814">
    <property type="entry name" value="CONSERVED MEMBRANE PROTEIN"/>
    <property type="match status" value="1"/>
</dbReference>
<feature type="transmembrane region" description="Helical" evidence="1">
    <location>
        <begin position="104"/>
        <end position="125"/>
    </location>
</feature>
<feature type="transmembrane region" description="Helical" evidence="1">
    <location>
        <begin position="302"/>
        <end position="324"/>
    </location>
</feature>
<dbReference type="Gene3D" id="1.20.1740.10">
    <property type="entry name" value="Amino acid/polyamine transporter I"/>
    <property type="match status" value="1"/>
</dbReference>
<evidence type="ECO:0000313" key="2">
    <source>
        <dbReference type="EMBL" id="KXB68026.1"/>
    </source>
</evidence>
<feature type="transmembrane region" description="Helical" evidence="1">
    <location>
        <begin position="49"/>
        <end position="70"/>
    </location>
</feature>
<evidence type="ECO:0000313" key="3">
    <source>
        <dbReference type="Proteomes" id="UP000070442"/>
    </source>
</evidence>
<keyword evidence="3" id="KW-1185">Reference proteome</keyword>
<keyword evidence="1" id="KW-1133">Transmembrane helix</keyword>
<dbReference type="EMBL" id="LSDG01000008">
    <property type="protein sequence ID" value="KXB68026.1"/>
    <property type="molecule type" value="Genomic_DNA"/>
</dbReference>
<feature type="transmembrane region" description="Helical" evidence="1">
    <location>
        <begin position="371"/>
        <end position="389"/>
    </location>
</feature>
<gene>
    <name evidence="2" type="ORF">HMPREF1863_00343</name>
</gene>
<evidence type="ECO:0008006" key="4">
    <source>
        <dbReference type="Google" id="ProtNLM"/>
    </source>
</evidence>
<sequence>MFRDWRLVVKKDNKYITSISFGVATVWFSTHCGAGFASGTQELQFFANHGWFGVLMPILTFILIAVTYYVGLETARQTDKWGYDAWSKEAYGKYSKVLTPAMDVSVIITTIAASAATIASGGLLANQYLGLPVLLGSVIMLIIVTLLVIFGEELVRKNATIMTILILAIISIVIVAGLIKFGPDIARLFREGYVNPKATKWGISASDETVHGNVLNSLLWALTYAGFQISAIGGITASFKGGQYKEESKGAMMIGCIMNIIMLVGICLLIFSQMPDIYLSEATRALPTIAVVEQLNIPILQVLYPILLFLALITTAVGFIFGIVTRVEPHVMKNETNPVKKKAIIAVISLIVCYLVSTLGLMWIVQNAYKYLGIFNWALIILPLWILGYKNIHKRDKLAR</sequence>
<dbReference type="InterPro" id="IPR038728">
    <property type="entry name" value="YkvI-like"/>
</dbReference>
<feature type="transmembrane region" description="Helical" evidence="1">
    <location>
        <begin position="15"/>
        <end position="37"/>
    </location>
</feature>
<dbReference type="STRING" id="755172.HMPREF1863_00343"/>
<protein>
    <recommendedName>
        <fullName evidence="4">Amino acid permease</fullName>
    </recommendedName>
</protein>
<feature type="transmembrane region" description="Helical" evidence="1">
    <location>
        <begin position="344"/>
        <end position="365"/>
    </location>
</feature>
<feature type="transmembrane region" description="Helical" evidence="1">
    <location>
        <begin position="162"/>
        <end position="181"/>
    </location>
</feature>
<reference evidence="3" key="1">
    <citation type="submission" date="2016-01" db="EMBL/GenBank/DDBJ databases">
        <authorList>
            <person name="Mitreva M."/>
            <person name="Pepin K.H."/>
            <person name="Mihindukulasuriya K.A."/>
            <person name="Fulton R."/>
            <person name="Fronick C."/>
            <person name="O'Laughlin M."/>
            <person name="Miner T."/>
            <person name="Herter B."/>
            <person name="Rosa B.A."/>
            <person name="Cordes M."/>
            <person name="Tomlinson C."/>
            <person name="Wollam A."/>
            <person name="Palsikar V.B."/>
            <person name="Mardis E.R."/>
            <person name="Wilson R.K."/>
        </authorList>
    </citation>
    <scope>NUCLEOTIDE SEQUENCE [LARGE SCALE GENOMIC DNA]</scope>
    <source>
        <strain evidence="3">DNF00729</strain>
    </source>
</reference>
<dbReference type="AlphaFoldDB" id="A0A134AJW6"/>
<organism evidence="2 3">
    <name type="scientific">Aedoeadaptatus coxii</name>
    <dbReference type="NCBI Taxonomy" id="755172"/>
    <lineage>
        <taxon>Bacteria</taxon>
        <taxon>Bacillati</taxon>
        <taxon>Bacillota</taxon>
        <taxon>Tissierellia</taxon>
        <taxon>Tissierellales</taxon>
        <taxon>Peptoniphilaceae</taxon>
        <taxon>Aedoeadaptatus</taxon>
    </lineage>
</organism>
<name>A0A134AJW6_9FIRM</name>
<feature type="transmembrane region" description="Helical" evidence="1">
    <location>
        <begin position="251"/>
        <end position="271"/>
    </location>
</feature>
<dbReference type="Proteomes" id="UP000070442">
    <property type="component" value="Unassembled WGS sequence"/>
</dbReference>
<feature type="transmembrane region" description="Helical" evidence="1">
    <location>
        <begin position="131"/>
        <end position="150"/>
    </location>
</feature>
<proteinExistence type="predicted"/>
<accession>A0A134AJW6</accession>
<feature type="transmembrane region" description="Helical" evidence="1">
    <location>
        <begin position="218"/>
        <end position="239"/>
    </location>
</feature>
<keyword evidence="1" id="KW-0812">Transmembrane</keyword>